<name>A0ACB8B7S7_9AGAM</name>
<evidence type="ECO:0000313" key="1">
    <source>
        <dbReference type="EMBL" id="KAH7920948.1"/>
    </source>
</evidence>
<reference evidence="1" key="1">
    <citation type="journal article" date="2021" name="New Phytol.">
        <title>Evolutionary innovations through gain and loss of genes in the ectomycorrhizal Boletales.</title>
        <authorList>
            <person name="Wu G."/>
            <person name="Miyauchi S."/>
            <person name="Morin E."/>
            <person name="Kuo A."/>
            <person name="Drula E."/>
            <person name="Varga T."/>
            <person name="Kohler A."/>
            <person name="Feng B."/>
            <person name="Cao Y."/>
            <person name="Lipzen A."/>
            <person name="Daum C."/>
            <person name="Hundley H."/>
            <person name="Pangilinan J."/>
            <person name="Johnson J."/>
            <person name="Barry K."/>
            <person name="LaButti K."/>
            <person name="Ng V."/>
            <person name="Ahrendt S."/>
            <person name="Min B."/>
            <person name="Choi I.G."/>
            <person name="Park H."/>
            <person name="Plett J.M."/>
            <person name="Magnuson J."/>
            <person name="Spatafora J.W."/>
            <person name="Nagy L.G."/>
            <person name="Henrissat B."/>
            <person name="Grigoriev I.V."/>
            <person name="Yang Z.L."/>
            <person name="Xu J."/>
            <person name="Martin F.M."/>
        </authorList>
    </citation>
    <scope>NUCLEOTIDE SEQUENCE</scope>
    <source>
        <strain evidence="1">KUC20120723A-06</strain>
    </source>
</reference>
<evidence type="ECO:0000313" key="2">
    <source>
        <dbReference type="Proteomes" id="UP000790709"/>
    </source>
</evidence>
<keyword evidence="2" id="KW-1185">Reference proteome</keyword>
<accession>A0ACB8B7S7</accession>
<proteinExistence type="predicted"/>
<dbReference type="EMBL" id="MU266550">
    <property type="protein sequence ID" value="KAH7920948.1"/>
    <property type="molecule type" value="Genomic_DNA"/>
</dbReference>
<organism evidence="1 2">
    <name type="scientific">Leucogyrophana mollusca</name>
    <dbReference type="NCBI Taxonomy" id="85980"/>
    <lineage>
        <taxon>Eukaryota</taxon>
        <taxon>Fungi</taxon>
        <taxon>Dikarya</taxon>
        <taxon>Basidiomycota</taxon>
        <taxon>Agaricomycotina</taxon>
        <taxon>Agaricomycetes</taxon>
        <taxon>Agaricomycetidae</taxon>
        <taxon>Boletales</taxon>
        <taxon>Boletales incertae sedis</taxon>
        <taxon>Leucogyrophana</taxon>
    </lineage>
</organism>
<comment type="caution">
    <text evidence="1">The sequence shown here is derived from an EMBL/GenBank/DDBJ whole genome shotgun (WGS) entry which is preliminary data.</text>
</comment>
<protein>
    <submittedName>
        <fullName evidence="1">Uncharacterized protein</fullName>
    </submittedName>
</protein>
<dbReference type="Proteomes" id="UP000790709">
    <property type="component" value="Unassembled WGS sequence"/>
</dbReference>
<sequence length="101" mass="10771">MSTTRAITLKYELKPPASTIPPEDLSLAAEHTFPVAPRGGRDSAYDVDTKSYYTALRASVAEARAKAGVELSAWKDVVGNAELGKEGSTRAADEDEDEGEV</sequence>
<gene>
    <name evidence="1" type="ORF">BV22DRAFT_1132682</name>
</gene>